<comment type="caution">
    <text evidence="2">The sequence shown here is derived from an EMBL/GenBank/DDBJ whole genome shotgun (WGS) entry which is preliminary data.</text>
</comment>
<dbReference type="Proteomes" id="UP000034616">
    <property type="component" value="Unassembled WGS sequence"/>
</dbReference>
<dbReference type="Pfam" id="PF01863">
    <property type="entry name" value="YgjP-like"/>
    <property type="match status" value="1"/>
</dbReference>
<evidence type="ECO:0000259" key="1">
    <source>
        <dbReference type="Pfam" id="PF01863"/>
    </source>
</evidence>
<dbReference type="GO" id="GO:0016787">
    <property type="term" value="F:hydrolase activity"/>
    <property type="evidence" value="ECO:0007669"/>
    <property type="project" value="UniProtKB-KW"/>
</dbReference>
<dbReference type="PANTHER" id="PTHR30399:SF1">
    <property type="entry name" value="UTP PYROPHOSPHATASE"/>
    <property type="match status" value="1"/>
</dbReference>
<dbReference type="InterPro" id="IPR053136">
    <property type="entry name" value="UTP_pyrophosphatase-like"/>
</dbReference>
<organism evidence="2 3">
    <name type="scientific">Candidatus Uhrbacteria bacterium GW2011_GWC2_41_11</name>
    <dbReference type="NCBI Taxonomy" id="1618985"/>
    <lineage>
        <taxon>Bacteria</taxon>
        <taxon>Candidatus Uhriibacteriota</taxon>
    </lineage>
</organism>
<reference evidence="2 3" key="1">
    <citation type="journal article" date="2015" name="Nature">
        <title>rRNA introns, odd ribosomes, and small enigmatic genomes across a large radiation of phyla.</title>
        <authorList>
            <person name="Brown C.T."/>
            <person name="Hug L.A."/>
            <person name="Thomas B.C."/>
            <person name="Sharon I."/>
            <person name="Castelle C.J."/>
            <person name="Singh A."/>
            <person name="Wilkins M.J."/>
            <person name="Williams K.H."/>
            <person name="Banfield J.F."/>
        </authorList>
    </citation>
    <scope>NUCLEOTIDE SEQUENCE [LARGE SCALE GENOMIC DNA]</scope>
</reference>
<dbReference type="PANTHER" id="PTHR30399">
    <property type="entry name" value="UNCHARACTERIZED PROTEIN YGJP"/>
    <property type="match status" value="1"/>
</dbReference>
<gene>
    <name evidence="2" type="ORF">UU35_C0009G0023</name>
</gene>
<dbReference type="Gene3D" id="3.30.2010.10">
    <property type="entry name" value="Metalloproteases ('zincins'), catalytic domain"/>
    <property type="match status" value="1"/>
</dbReference>
<evidence type="ECO:0000313" key="3">
    <source>
        <dbReference type="Proteomes" id="UP000034616"/>
    </source>
</evidence>
<name>A0A0G0UGX0_9BACT</name>
<protein>
    <submittedName>
        <fullName evidence="2">Putative metal-dependent hydrolase</fullName>
    </submittedName>
</protein>
<dbReference type="AlphaFoldDB" id="A0A0G0UGX0"/>
<proteinExistence type="predicted"/>
<accession>A0A0G0UGX0</accession>
<dbReference type="CDD" id="cd07344">
    <property type="entry name" value="M48_yhfN_like"/>
    <property type="match status" value="1"/>
</dbReference>
<feature type="domain" description="YgjP-like metallopeptidase" evidence="1">
    <location>
        <begin position="27"/>
        <end position="125"/>
    </location>
</feature>
<dbReference type="EMBL" id="LCAH01000009">
    <property type="protein sequence ID" value="KKR86736.1"/>
    <property type="molecule type" value="Genomic_DNA"/>
</dbReference>
<dbReference type="InterPro" id="IPR002725">
    <property type="entry name" value="YgjP-like_metallopeptidase"/>
</dbReference>
<sequence length="129" mass="15472">MIDKLARRKIFSGQTVTRGIQKEFAEHKEDAHALVKGRIDFFNKIYGFRFEHICIKNQKTRWGSCSRKGNLNFNYRIVFLPPRLTDYIVVHELCHLEQFNHSEKFWCLVANVFPDYRALRRELRQKKIG</sequence>
<keyword evidence="2" id="KW-0378">Hydrolase</keyword>
<evidence type="ECO:0000313" key="2">
    <source>
        <dbReference type="EMBL" id="KKR86736.1"/>
    </source>
</evidence>